<feature type="domain" description="Aminoglycoside phosphotransferase" evidence="1">
    <location>
        <begin position="33"/>
        <end position="255"/>
    </location>
</feature>
<evidence type="ECO:0000313" key="3">
    <source>
        <dbReference type="Proteomes" id="UP001154922"/>
    </source>
</evidence>
<reference evidence="2 3" key="1">
    <citation type="journal article" date="2022" name="Int. J. Syst. Evol. Microbiol.">
        <title>Pseudomonas petroselini sp. nov., a pathogen causing bacterial rot of parsley in Japan.</title>
        <authorList>
            <person name="Sawada H."/>
            <person name="Fujikawa T."/>
            <person name="Osada S."/>
            <person name="Satou M."/>
        </authorList>
    </citation>
    <scope>NUCLEOTIDE SEQUENCE [LARGE SCALE GENOMIC DNA]</scope>
    <source>
        <strain evidence="2 3">MAFF 311096</strain>
    </source>
</reference>
<dbReference type="InterPro" id="IPR011009">
    <property type="entry name" value="Kinase-like_dom_sf"/>
</dbReference>
<protein>
    <submittedName>
        <fullName evidence="2">Aminoglycoside phosphotransferase family protein</fullName>
    </submittedName>
</protein>
<gene>
    <name evidence="2" type="ORF">LRQ20_23540</name>
</gene>
<dbReference type="Gene3D" id="3.90.1200.10">
    <property type="match status" value="1"/>
</dbReference>
<comment type="caution">
    <text evidence="2">The sequence shown here is derived from an EMBL/GenBank/DDBJ whole genome shotgun (WGS) entry which is preliminary data.</text>
</comment>
<organism evidence="2 3">
    <name type="scientific">Pseudomonas petroselini</name>
    <dbReference type="NCBI Taxonomy" id="2899822"/>
    <lineage>
        <taxon>Bacteria</taxon>
        <taxon>Pseudomonadati</taxon>
        <taxon>Pseudomonadota</taxon>
        <taxon>Gammaproteobacteria</taxon>
        <taxon>Pseudomonadales</taxon>
        <taxon>Pseudomonadaceae</taxon>
        <taxon>Pseudomonas</taxon>
    </lineage>
</organism>
<proteinExistence type="predicted"/>
<reference evidence="2 3" key="2">
    <citation type="journal article" date="2023" name="Plant Pathol.">
        <title>Dismantling and reorganizing Pseudomonas marginalis sensu#lato.</title>
        <authorList>
            <person name="Sawada H."/>
            <person name="Fujikawa T."/>
            <person name="Satou M."/>
        </authorList>
    </citation>
    <scope>NUCLEOTIDE SEQUENCE [LARGE SCALE GENOMIC DNA]</scope>
    <source>
        <strain evidence="2 3">MAFF 311096</strain>
    </source>
</reference>
<keyword evidence="3" id="KW-1185">Reference proteome</keyword>
<name>A0ABS8R0P3_9PSED</name>
<dbReference type="EMBL" id="JAJOZI010000140">
    <property type="protein sequence ID" value="MCD7041271.1"/>
    <property type="molecule type" value="Genomic_DNA"/>
</dbReference>
<accession>A0ABS8R0P3</accession>
<dbReference type="RefSeq" id="WP_231809442.1">
    <property type="nucleotide sequence ID" value="NZ_JAJOZG010000037.1"/>
</dbReference>
<dbReference type="Pfam" id="PF01636">
    <property type="entry name" value="APH"/>
    <property type="match status" value="1"/>
</dbReference>
<dbReference type="Proteomes" id="UP001154922">
    <property type="component" value="Unassembled WGS sequence"/>
</dbReference>
<dbReference type="InterPro" id="IPR002575">
    <property type="entry name" value="Aminoglycoside_PTrfase"/>
</dbReference>
<dbReference type="SUPFAM" id="SSF56112">
    <property type="entry name" value="Protein kinase-like (PK-like)"/>
    <property type="match status" value="1"/>
</dbReference>
<evidence type="ECO:0000259" key="1">
    <source>
        <dbReference type="Pfam" id="PF01636"/>
    </source>
</evidence>
<evidence type="ECO:0000313" key="2">
    <source>
        <dbReference type="EMBL" id="MCD7041271.1"/>
    </source>
</evidence>
<sequence>MILTRHNAAVFLINHGLLDLRSLLDQVIAIRSHSQRNRGFSVCWPDGRGYYIKQHQPDAGPWEKRSSVAHEADMLERLAGLAGVPSLRFYDALRQALVVDWLASTAGAEVCAMVGDVPDLAMAECLGDSLARLHRGLTGVVSDNLAGDAPWIIRLDRLHPLAGEDQSWGQARLVAQVQAMDECMAALAALAADWPREQLIHGDMKWQNCRLRGHDCVFIDWEMADRGDPLWDMAGLCQSWLKDWIDRQSTQADAGETTRQAGRAFVPYQQALARLWQGYCQALEANPDPERLIALCGARLLQTLYEDLAGEAHLSATHTLLLQLARNLLVAPRTAAREWLVQP</sequence>